<keyword evidence="3" id="KW-0210">Decarboxylase</keyword>
<dbReference type="PANTHER" id="PTHR46101:SF2">
    <property type="entry name" value="SERINE DECARBOXYLASE"/>
    <property type="match status" value="1"/>
</dbReference>
<sequence>MKSMQSSELSTTLETLGKQLRERTANFLGYPVSKDFDYSELLPFLQYPLNNLGDPFVDSTYAVDTRDAEKEVVQFFAELFRAPADNWWGYVTNGGSEGNLYGLYLARELYPNAMVYYSEATHYSVHKNLHLLHMPSIVIRAQENGEIDYEDLRNTIQLNRDKPVIILANIGTTMTEARDDVRRIRQILKDMAVKNHYIHADGALSGTYSAFIDPRPAFDFADGVDSIAVSGHKFVGSPMPCGVVVAKKSNRDRIARSVAYIGSMDTTITGSRNGHSPLFLWYAISKHGIEGLKARAMHSLETAAYAEQRLRELGLDAWRNPNAITVVFPEPPEPIRQKWQLASEQGFSHIICMPNVTRAQIDEVVAEIAAVMETEAG</sequence>
<proteinExistence type="inferred from homology"/>
<accession>A0A2P8DBB2</accession>
<evidence type="ECO:0000256" key="3">
    <source>
        <dbReference type="ARBA" id="ARBA00022793"/>
    </source>
</evidence>
<dbReference type="InterPro" id="IPR051151">
    <property type="entry name" value="Group_II_Decarboxylase"/>
</dbReference>
<comment type="similarity">
    <text evidence="2 7">Belongs to the group II decarboxylase family.</text>
</comment>
<evidence type="ECO:0000313" key="8">
    <source>
        <dbReference type="EMBL" id="PSK94510.1"/>
    </source>
</evidence>
<evidence type="ECO:0000256" key="2">
    <source>
        <dbReference type="ARBA" id="ARBA00009533"/>
    </source>
</evidence>
<comment type="caution">
    <text evidence="8">The sequence shown here is derived from an EMBL/GenBank/DDBJ whole genome shotgun (WGS) entry which is preliminary data.</text>
</comment>
<dbReference type="Proteomes" id="UP000240572">
    <property type="component" value="Unassembled WGS sequence"/>
</dbReference>
<comment type="cofactor">
    <cofactor evidence="1 6 7">
        <name>pyridoxal 5'-phosphate</name>
        <dbReference type="ChEBI" id="CHEBI:597326"/>
    </cofactor>
</comment>
<dbReference type="AlphaFoldDB" id="A0A2P8DBB2"/>
<dbReference type="EMBL" id="PYGD01000001">
    <property type="protein sequence ID" value="PSK94510.1"/>
    <property type="molecule type" value="Genomic_DNA"/>
</dbReference>
<protein>
    <submittedName>
        <fullName evidence="8">L-histidine carboxy-lyase (Histamine-forming)</fullName>
    </submittedName>
</protein>
<keyword evidence="4 6" id="KW-0663">Pyridoxal phosphate</keyword>
<dbReference type="Pfam" id="PF00282">
    <property type="entry name" value="Pyridoxal_deC"/>
    <property type="match status" value="1"/>
</dbReference>
<keyword evidence="5 7" id="KW-0456">Lyase</keyword>
<reference evidence="8 9" key="1">
    <citation type="submission" date="2018-03" db="EMBL/GenBank/DDBJ databases">
        <title>Genomic Encyclopedia of Type Strains, Phase III (KMG-III): the genomes of soil and plant-associated and newly described type strains.</title>
        <authorList>
            <person name="Whitman W."/>
        </authorList>
    </citation>
    <scope>NUCLEOTIDE SEQUENCE [LARGE SCALE GENOMIC DNA]</scope>
    <source>
        <strain evidence="8 9">CGMCC 1.12700</strain>
    </source>
</reference>
<gene>
    <name evidence="8" type="ORF">B0I18_101666</name>
</gene>
<dbReference type="InterPro" id="IPR002129">
    <property type="entry name" value="PyrdxlP-dep_de-COase"/>
</dbReference>
<dbReference type="SUPFAM" id="SSF53383">
    <property type="entry name" value="PLP-dependent transferases"/>
    <property type="match status" value="1"/>
</dbReference>
<dbReference type="GO" id="GO:0030170">
    <property type="term" value="F:pyridoxal phosphate binding"/>
    <property type="evidence" value="ECO:0007669"/>
    <property type="project" value="InterPro"/>
</dbReference>
<evidence type="ECO:0000256" key="5">
    <source>
        <dbReference type="ARBA" id="ARBA00023239"/>
    </source>
</evidence>
<dbReference type="GO" id="GO:0019752">
    <property type="term" value="P:carboxylic acid metabolic process"/>
    <property type="evidence" value="ECO:0007669"/>
    <property type="project" value="InterPro"/>
</dbReference>
<evidence type="ECO:0000256" key="1">
    <source>
        <dbReference type="ARBA" id="ARBA00001933"/>
    </source>
</evidence>
<dbReference type="InterPro" id="IPR015421">
    <property type="entry name" value="PyrdxlP-dep_Trfase_major"/>
</dbReference>
<name>A0A2P8DBB2_9BACT</name>
<dbReference type="InterPro" id="IPR021115">
    <property type="entry name" value="Pyridoxal-P_BS"/>
</dbReference>
<evidence type="ECO:0000256" key="4">
    <source>
        <dbReference type="ARBA" id="ARBA00022898"/>
    </source>
</evidence>
<organism evidence="8 9">
    <name type="scientific">Taibaiella chishuiensis</name>
    <dbReference type="NCBI Taxonomy" id="1434707"/>
    <lineage>
        <taxon>Bacteria</taxon>
        <taxon>Pseudomonadati</taxon>
        <taxon>Bacteroidota</taxon>
        <taxon>Chitinophagia</taxon>
        <taxon>Chitinophagales</taxon>
        <taxon>Chitinophagaceae</taxon>
        <taxon>Taibaiella</taxon>
    </lineage>
</organism>
<dbReference type="PANTHER" id="PTHR46101">
    <property type="match status" value="1"/>
</dbReference>
<evidence type="ECO:0000256" key="6">
    <source>
        <dbReference type="PIRSR" id="PIRSR602129-50"/>
    </source>
</evidence>
<keyword evidence="9" id="KW-1185">Reference proteome</keyword>
<evidence type="ECO:0000256" key="7">
    <source>
        <dbReference type="RuleBase" id="RU000382"/>
    </source>
</evidence>
<feature type="modified residue" description="N6-(pyridoxal phosphate)lysine" evidence="6">
    <location>
        <position position="233"/>
    </location>
</feature>
<evidence type="ECO:0000313" key="9">
    <source>
        <dbReference type="Proteomes" id="UP000240572"/>
    </source>
</evidence>
<dbReference type="GO" id="GO:0016831">
    <property type="term" value="F:carboxy-lyase activity"/>
    <property type="evidence" value="ECO:0007669"/>
    <property type="project" value="UniProtKB-KW"/>
</dbReference>
<dbReference type="NCBIfam" id="NF002748">
    <property type="entry name" value="PRK02769.1"/>
    <property type="match status" value="1"/>
</dbReference>
<dbReference type="InterPro" id="IPR015424">
    <property type="entry name" value="PyrdxlP-dep_Trfase"/>
</dbReference>
<dbReference type="Gene3D" id="3.40.640.10">
    <property type="entry name" value="Type I PLP-dependent aspartate aminotransferase-like (Major domain)"/>
    <property type="match status" value="1"/>
</dbReference>
<dbReference type="PROSITE" id="PS00392">
    <property type="entry name" value="DDC_GAD_HDC_YDC"/>
    <property type="match status" value="1"/>
</dbReference>